<feature type="transmembrane region" description="Helical" evidence="1">
    <location>
        <begin position="111"/>
        <end position="129"/>
    </location>
</feature>
<dbReference type="GO" id="GO:0005886">
    <property type="term" value="C:plasma membrane"/>
    <property type="evidence" value="ECO:0007669"/>
    <property type="project" value="TreeGrafter"/>
</dbReference>
<name>A0A9W8DW81_9FUNG</name>
<dbReference type="PANTHER" id="PTHR34821">
    <property type="entry name" value="INNER MEMBRANE PROTEIN YDCZ"/>
    <property type="match status" value="1"/>
</dbReference>
<accession>A0A9W8DW81</accession>
<evidence type="ECO:0000313" key="2">
    <source>
        <dbReference type="EMBL" id="KAJ1920822.1"/>
    </source>
</evidence>
<comment type="caution">
    <text evidence="2">The sequence shown here is derived from an EMBL/GenBank/DDBJ whole genome shotgun (WGS) entry which is preliminary data.</text>
</comment>
<dbReference type="OrthoDB" id="5559077at2759"/>
<keyword evidence="3" id="KW-1185">Reference proteome</keyword>
<dbReference type="PANTHER" id="PTHR34821:SF2">
    <property type="entry name" value="INNER MEMBRANE PROTEIN YDCZ"/>
    <property type="match status" value="1"/>
</dbReference>
<evidence type="ECO:0008006" key="4">
    <source>
        <dbReference type="Google" id="ProtNLM"/>
    </source>
</evidence>
<keyword evidence="1" id="KW-1133">Transmembrane helix</keyword>
<feature type="transmembrane region" description="Helical" evidence="1">
    <location>
        <begin position="43"/>
        <end position="62"/>
    </location>
</feature>
<sequence>MAMDNEVLGNVAFGIIFLIIAGLLVGLQGPLNGKLSHYSSGSFSSMINFAIGFWPLFIYFMGDSRGGKLINGEEADWSGLSKKTLWWAWLGGIFGSFFVLILTIIIPRRGAAITIGVIVCAQLIASIVFDNCGWLGSTAKPTTAVRGVGAAVMVIGIVLVTLF</sequence>
<evidence type="ECO:0000313" key="3">
    <source>
        <dbReference type="Proteomes" id="UP001150538"/>
    </source>
</evidence>
<evidence type="ECO:0000256" key="1">
    <source>
        <dbReference type="SAM" id="Phobius"/>
    </source>
</evidence>
<dbReference type="EMBL" id="JANBPU010000009">
    <property type="protein sequence ID" value="KAJ1920822.1"/>
    <property type="molecule type" value="Genomic_DNA"/>
</dbReference>
<dbReference type="AlphaFoldDB" id="A0A9W8DW81"/>
<feature type="transmembrane region" description="Helical" evidence="1">
    <location>
        <begin position="144"/>
        <end position="162"/>
    </location>
</feature>
<feature type="transmembrane region" description="Helical" evidence="1">
    <location>
        <begin position="86"/>
        <end position="106"/>
    </location>
</feature>
<keyword evidence="1" id="KW-0812">Transmembrane</keyword>
<organism evidence="2 3">
    <name type="scientific">Mycoemilia scoparia</name>
    <dbReference type="NCBI Taxonomy" id="417184"/>
    <lineage>
        <taxon>Eukaryota</taxon>
        <taxon>Fungi</taxon>
        <taxon>Fungi incertae sedis</taxon>
        <taxon>Zoopagomycota</taxon>
        <taxon>Kickxellomycotina</taxon>
        <taxon>Kickxellomycetes</taxon>
        <taxon>Kickxellales</taxon>
        <taxon>Kickxellaceae</taxon>
        <taxon>Mycoemilia</taxon>
    </lineage>
</organism>
<proteinExistence type="predicted"/>
<dbReference type="Pfam" id="PF04657">
    <property type="entry name" value="DMT_YdcZ"/>
    <property type="match status" value="1"/>
</dbReference>
<dbReference type="InterPro" id="IPR006750">
    <property type="entry name" value="YdcZ"/>
</dbReference>
<protein>
    <recommendedName>
        <fullName evidence="4">DMT family transporter</fullName>
    </recommendedName>
</protein>
<dbReference type="Proteomes" id="UP001150538">
    <property type="component" value="Unassembled WGS sequence"/>
</dbReference>
<gene>
    <name evidence="2" type="ORF">H4219_001058</name>
</gene>
<reference evidence="2" key="1">
    <citation type="submission" date="2022-07" db="EMBL/GenBank/DDBJ databases">
        <title>Phylogenomic reconstructions and comparative analyses of Kickxellomycotina fungi.</title>
        <authorList>
            <person name="Reynolds N.K."/>
            <person name="Stajich J.E."/>
            <person name="Barry K."/>
            <person name="Grigoriev I.V."/>
            <person name="Crous P."/>
            <person name="Smith M.E."/>
        </authorList>
    </citation>
    <scope>NUCLEOTIDE SEQUENCE</scope>
    <source>
        <strain evidence="2">NBRC 100468</strain>
    </source>
</reference>
<keyword evidence="1" id="KW-0472">Membrane</keyword>
<feature type="transmembrane region" description="Helical" evidence="1">
    <location>
        <begin position="12"/>
        <end position="31"/>
    </location>
</feature>